<dbReference type="Pfam" id="PF00590">
    <property type="entry name" value="TP_methylase"/>
    <property type="match status" value="1"/>
</dbReference>
<dbReference type="InterPro" id="IPR003043">
    <property type="entry name" value="Uropor_MeTrfase_CS"/>
</dbReference>
<dbReference type="EMBL" id="JAHHHV010000039">
    <property type="protein sequence ID" value="MBW4465335.1"/>
    <property type="molecule type" value="Genomic_DNA"/>
</dbReference>
<dbReference type="FunFam" id="3.40.1010.10:FF:000001">
    <property type="entry name" value="Siroheme synthase"/>
    <property type="match status" value="1"/>
</dbReference>
<dbReference type="InterPro" id="IPR000878">
    <property type="entry name" value="4pyrrol_Mease"/>
</dbReference>
<comment type="function">
    <text evidence="7">Catalyzes the two successive C-2 and C-7 methylation reactions involved in the conversion of uroporphyrinogen III to precorrin-2 via the intermediate formation of precorrin-1. It is a step in the biosynthesis of both cobalamin (vitamin B12) and siroheme.</text>
</comment>
<gene>
    <name evidence="10" type="primary">cobA</name>
    <name evidence="10" type="ORF">KME07_07835</name>
</gene>
<comment type="caution">
    <text evidence="10">The sequence shown here is derived from an EMBL/GenBank/DDBJ whole genome shotgun (WGS) entry which is preliminary data.</text>
</comment>
<sequence length="258" mass="27688">MPIPVPISVSTAPHSQPAGKVYLVGAGTGCIAHLTMQAHDLLRQAEVLVYDALVGDDLMGLVPDYCEQILVGKRGGLPSTPQTEINQILVEQARQGRQVIRLKSGDPFIFGRSAAEIQALTEAGCNFEVVPGLSSALTAPLLVGIPLTDPVLSRCFAVATAHEPDALDWESLSQLETLVLLMAAKQLPEIIEQLLRHGRALETPIAVIRWAGQPEQQIWTGTLGNILRQTEHQPLSPAVIVIGEVVRLRPYLSGGTAQ</sequence>
<dbReference type="EC" id="2.1.1.107" evidence="1"/>
<organism evidence="10 11">
    <name type="scientific">Pegethrix bostrychoides GSE-TBD4-15B</name>
    <dbReference type="NCBI Taxonomy" id="2839662"/>
    <lineage>
        <taxon>Bacteria</taxon>
        <taxon>Bacillati</taxon>
        <taxon>Cyanobacteriota</taxon>
        <taxon>Cyanophyceae</taxon>
        <taxon>Oculatellales</taxon>
        <taxon>Oculatellaceae</taxon>
        <taxon>Pegethrix</taxon>
    </lineage>
</organism>
<dbReference type="GO" id="GO:0032259">
    <property type="term" value="P:methylation"/>
    <property type="evidence" value="ECO:0007669"/>
    <property type="project" value="UniProtKB-KW"/>
</dbReference>
<dbReference type="NCBIfam" id="TIGR01469">
    <property type="entry name" value="cobA_cysG_Cterm"/>
    <property type="match status" value="1"/>
</dbReference>
<dbReference type="AlphaFoldDB" id="A0A951PAD5"/>
<dbReference type="InterPro" id="IPR035996">
    <property type="entry name" value="4pyrrol_Methylase_sf"/>
</dbReference>
<feature type="domain" description="Tetrapyrrole methylase" evidence="9">
    <location>
        <begin position="20"/>
        <end position="226"/>
    </location>
</feature>
<accession>A0A951PAD5</accession>
<evidence type="ECO:0000256" key="7">
    <source>
        <dbReference type="ARBA" id="ARBA00054030"/>
    </source>
</evidence>
<dbReference type="GO" id="GO:0019354">
    <property type="term" value="P:siroheme biosynthetic process"/>
    <property type="evidence" value="ECO:0007669"/>
    <property type="project" value="InterPro"/>
</dbReference>
<reference evidence="10" key="2">
    <citation type="journal article" date="2022" name="Microbiol. Resour. Announc.">
        <title>Metagenome Sequencing to Explore Phylogenomics of Terrestrial Cyanobacteria.</title>
        <authorList>
            <person name="Ward R.D."/>
            <person name="Stajich J.E."/>
            <person name="Johansen J.R."/>
            <person name="Huntemann M."/>
            <person name="Clum A."/>
            <person name="Foster B."/>
            <person name="Foster B."/>
            <person name="Roux S."/>
            <person name="Palaniappan K."/>
            <person name="Varghese N."/>
            <person name="Mukherjee S."/>
            <person name="Reddy T.B.K."/>
            <person name="Daum C."/>
            <person name="Copeland A."/>
            <person name="Chen I.A."/>
            <person name="Ivanova N.N."/>
            <person name="Kyrpides N.C."/>
            <person name="Shapiro N."/>
            <person name="Eloe-Fadrosh E.A."/>
            <person name="Pietrasiak N."/>
        </authorList>
    </citation>
    <scope>NUCLEOTIDE SEQUENCE</scope>
    <source>
        <strain evidence="10">GSE-TBD4-15B</strain>
    </source>
</reference>
<dbReference type="InterPro" id="IPR050161">
    <property type="entry name" value="Siro_Cobalamin_biosynth"/>
</dbReference>
<dbReference type="PANTHER" id="PTHR45790:SF3">
    <property type="entry name" value="S-ADENOSYL-L-METHIONINE-DEPENDENT UROPORPHYRINOGEN III METHYLTRANSFERASE, CHLOROPLASTIC"/>
    <property type="match status" value="1"/>
</dbReference>
<dbReference type="PANTHER" id="PTHR45790">
    <property type="entry name" value="SIROHEME SYNTHASE-RELATED"/>
    <property type="match status" value="1"/>
</dbReference>
<keyword evidence="2 8" id="KW-0489">Methyltransferase</keyword>
<evidence type="ECO:0000256" key="1">
    <source>
        <dbReference type="ARBA" id="ARBA00012162"/>
    </source>
</evidence>
<reference evidence="10" key="1">
    <citation type="submission" date="2021-05" db="EMBL/GenBank/DDBJ databases">
        <authorList>
            <person name="Pietrasiak N."/>
            <person name="Ward R."/>
            <person name="Stajich J.E."/>
            <person name="Kurbessoian T."/>
        </authorList>
    </citation>
    <scope>NUCLEOTIDE SEQUENCE</scope>
    <source>
        <strain evidence="10">GSE-TBD4-15B</strain>
    </source>
</reference>
<evidence type="ECO:0000256" key="5">
    <source>
        <dbReference type="ARBA" id="ARBA00023244"/>
    </source>
</evidence>
<comment type="pathway">
    <text evidence="6">Porphyrin-containing compound metabolism.</text>
</comment>
<evidence type="ECO:0000313" key="10">
    <source>
        <dbReference type="EMBL" id="MBW4465335.1"/>
    </source>
</evidence>
<dbReference type="CDD" id="cd11642">
    <property type="entry name" value="SUMT"/>
    <property type="match status" value="1"/>
</dbReference>
<protein>
    <recommendedName>
        <fullName evidence="1">uroporphyrinogen-III C-methyltransferase</fullName>
        <ecNumber evidence="1">2.1.1.107</ecNumber>
    </recommendedName>
</protein>
<evidence type="ECO:0000256" key="4">
    <source>
        <dbReference type="ARBA" id="ARBA00022691"/>
    </source>
</evidence>
<dbReference type="NCBIfam" id="NF004790">
    <property type="entry name" value="PRK06136.1"/>
    <property type="match status" value="1"/>
</dbReference>
<evidence type="ECO:0000259" key="9">
    <source>
        <dbReference type="Pfam" id="PF00590"/>
    </source>
</evidence>
<evidence type="ECO:0000256" key="8">
    <source>
        <dbReference type="RuleBase" id="RU003960"/>
    </source>
</evidence>
<dbReference type="GO" id="GO:0004851">
    <property type="term" value="F:uroporphyrin-III C-methyltransferase activity"/>
    <property type="evidence" value="ECO:0007669"/>
    <property type="project" value="UniProtKB-EC"/>
</dbReference>
<evidence type="ECO:0000256" key="3">
    <source>
        <dbReference type="ARBA" id="ARBA00022679"/>
    </source>
</evidence>
<keyword evidence="5" id="KW-0627">Porphyrin biosynthesis</keyword>
<proteinExistence type="inferred from homology"/>
<keyword evidence="4" id="KW-0949">S-adenosyl-L-methionine</keyword>
<name>A0A951PAD5_9CYAN</name>
<dbReference type="SUPFAM" id="SSF53790">
    <property type="entry name" value="Tetrapyrrole methylase"/>
    <property type="match status" value="1"/>
</dbReference>
<evidence type="ECO:0000256" key="2">
    <source>
        <dbReference type="ARBA" id="ARBA00022603"/>
    </source>
</evidence>
<comment type="similarity">
    <text evidence="8">Belongs to the precorrin methyltransferase family.</text>
</comment>
<dbReference type="Gene3D" id="3.40.1010.10">
    <property type="entry name" value="Cobalt-precorrin-4 Transmethylase, Domain 1"/>
    <property type="match status" value="1"/>
</dbReference>
<dbReference type="InterPro" id="IPR014776">
    <property type="entry name" value="4pyrrole_Mease_sub2"/>
</dbReference>
<evidence type="ECO:0000256" key="6">
    <source>
        <dbReference type="ARBA" id="ARBA00023444"/>
    </source>
</evidence>
<dbReference type="InterPro" id="IPR006366">
    <property type="entry name" value="CobA/CysG_C"/>
</dbReference>
<dbReference type="Proteomes" id="UP000707356">
    <property type="component" value="Unassembled WGS sequence"/>
</dbReference>
<dbReference type="InterPro" id="IPR014777">
    <property type="entry name" value="4pyrrole_Mease_sub1"/>
</dbReference>
<dbReference type="Gene3D" id="3.30.950.10">
    <property type="entry name" value="Methyltransferase, Cobalt-precorrin-4 Transmethylase, Domain 2"/>
    <property type="match status" value="1"/>
</dbReference>
<dbReference type="PROSITE" id="PS00840">
    <property type="entry name" value="SUMT_2"/>
    <property type="match status" value="1"/>
</dbReference>
<evidence type="ECO:0000313" key="11">
    <source>
        <dbReference type="Proteomes" id="UP000707356"/>
    </source>
</evidence>
<keyword evidence="3 8" id="KW-0808">Transferase</keyword>